<sequence>MRQNKKPRITPIQDSGLITPPRAEQQRNSIRFPFVSNLFTQINIGGSMSEQGADKYGENISSGIKFFLCCGGIALLAVAFAFGYYLIK</sequence>
<organism evidence="3 4">
    <name type="scientific">Rodentibacter trehalosifermentans</name>
    <dbReference type="NCBI Taxonomy" id="1908263"/>
    <lineage>
        <taxon>Bacteria</taxon>
        <taxon>Pseudomonadati</taxon>
        <taxon>Pseudomonadota</taxon>
        <taxon>Gammaproteobacteria</taxon>
        <taxon>Pasteurellales</taxon>
        <taxon>Pasteurellaceae</taxon>
        <taxon>Rodentibacter</taxon>
    </lineage>
</organism>
<comment type="caution">
    <text evidence="3">The sequence shown here is derived from an EMBL/GenBank/DDBJ whole genome shotgun (WGS) entry which is preliminary data.</text>
</comment>
<keyword evidence="2" id="KW-0812">Transmembrane</keyword>
<evidence type="ECO:0000313" key="3">
    <source>
        <dbReference type="EMBL" id="OOF43304.1"/>
    </source>
</evidence>
<dbReference type="EMBL" id="MLHK01000075">
    <property type="protein sequence ID" value="OOF43304.1"/>
    <property type="molecule type" value="Genomic_DNA"/>
</dbReference>
<feature type="transmembrane region" description="Helical" evidence="2">
    <location>
        <begin position="66"/>
        <end position="87"/>
    </location>
</feature>
<evidence type="ECO:0000313" key="4">
    <source>
        <dbReference type="Proteomes" id="UP000188728"/>
    </source>
</evidence>
<dbReference type="AlphaFoldDB" id="A0A1V3IMC4"/>
<evidence type="ECO:0000256" key="2">
    <source>
        <dbReference type="SAM" id="Phobius"/>
    </source>
</evidence>
<accession>A0A1V3IMC4</accession>
<reference evidence="3 4" key="1">
    <citation type="submission" date="2016-10" db="EMBL/GenBank/DDBJ databases">
        <title>Rodentibacter gen. nov. and new species.</title>
        <authorList>
            <person name="Christensen H."/>
        </authorList>
    </citation>
    <scope>NUCLEOTIDE SEQUENCE [LARGE SCALE GENOMIC DNA]</scope>
    <source>
        <strain evidence="3 4">H1983213011</strain>
    </source>
</reference>
<dbReference type="Proteomes" id="UP000188728">
    <property type="component" value="Unassembled WGS sequence"/>
</dbReference>
<evidence type="ECO:0000256" key="1">
    <source>
        <dbReference type="SAM" id="MobiDB-lite"/>
    </source>
</evidence>
<name>A0A1V3IMC4_9PAST</name>
<proteinExistence type="predicted"/>
<keyword evidence="2" id="KW-1133">Transmembrane helix</keyword>
<feature type="region of interest" description="Disordered" evidence="1">
    <location>
        <begin position="1"/>
        <end position="20"/>
    </location>
</feature>
<keyword evidence="2" id="KW-0472">Membrane</keyword>
<protein>
    <submittedName>
        <fullName evidence="3">Uncharacterized protein</fullName>
    </submittedName>
</protein>
<gene>
    <name evidence="3" type="ORF">BKK51_11735</name>
</gene>